<name>A0A7S0XCS2_9CHLO</name>
<dbReference type="EMBL" id="HBFC01027527">
    <property type="protein sequence ID" value="CAD8715006.1"/>
    <property type="molecule type" value="Transcribed_RNA"/>
</dbReference>
<proteinExistence type="predicted"/>
<dbReference type="AlphaFoldDB" id="A0A7S0XCS2"/>
<accession>A0A7S0XCS2</accession>
<gene>
    <name evidence="1" type="ORF">MANT1106_LOCUS16565</name>
</gene>
<evidence type="ECO:0000313" key="1">
    <source>
        <dbReference type="EMBL" id="CAD8715006.1"/>
    </source>
</evidence>
<reference evidence="1" key="1">
    <citation type="submission" date="2021-01" db="EMBL/GenBank/DDBJ databases">
        <authorList>
            <person name="Corre E."/>
            <person name="Pelletier E."/>
            <person name="Niang G."/>
            <person name="Scheremetjew M."/>
            <person name="Finn R."/>
            <person name="Kale V."/>
            <person name="Holt S."/>
            <person name="Cochrane G."/>
            <person name="Meng A."/>
            <person name="Brown T."/>
            <person name="Cohen L."/>
        </authorList>
    </citation>
    <scope>NUCLEOTIDE SEQUENCE</scope>
    <source>
        <strain evidence="1">SL-175</strain>
    </source>
</reference>
<protein>
    <submittedName>
        <fullName evidence="1">Uncharacterized protein</fullName>
    </submittedName>
</protein>
<organism evidence="1">
    <name type="scientific">Mantoniella antarctica</name>
    <dbReference type="NCBI Taxonomy" id="81844"/>
    <lineage>
        <taxon>Eukaryota</taxon>
        <taxon>Viridiplantae</taxon>
        <taxon>Chlorophyta</taxon>
        <taxon>Mamiellophyceae</taxon>
        <taxon>Mamiellales</taxon>
        <taxon>Mamiellaceae</taxon>
        <taxon>Mantoniella</taxon>
    </lineage>
</organism>
<sequence length="103" mass="11116">MHFGNASGGKKERSNVTLAVNVGHSSDSTTLHIAYKALTPSPRANAPTSSGAYWTTQTQTRLDTTWPTRGSTVLAVAARGRAMYESMCCVDGTSTDDHFHYYS</sequence>